<organism evidence="1 2">
    <name type="scientific">Dreissena polymorpha</name>
    <name type="common">Zebra mussel</name>
    <name type="synonym">Mytilus polymorpha</name>
    <dbReference type="NCBI Taxonomy" id="45954"/>
    <lineage>
        <taxon>Eukaryota</taxon>
        <taxon>Metazoa</taxon>
        <taxon>Spiralia</taxon>
        <taxon>Lophotrochozoa</taxon>
        <taxon>Mollusca</taxon>
        <taxon>Bivalvia</taxon>
        <taxon>Autobranchia</taxon>
        <taxon>Heteroconchia</taxon>
        <taxon>Euheterodonta</taxon>
        <taxon>Imparidentia</taxon>
        <taxon>Neoheterodontei</taxon>
        <taxon>Myida</taxon>
        <taxon>Dreissenoidea</taxon>
        <taxon>Dreissenidae</taxon>
        <taxon>Dreissena</taxon>
    </lineage>
</organism>
<dbReference type="AlphaFoldDB" id="A0A9D4QIN0"/>
<dbReference type="Proteomes" id="UP000828390">
    <property type="component" value="Unassembled WGS sequence"/>
</dbReference>
<keyword evidence="2" id="KW-1185">Reference proteome</keyword>
<evidence type="ECO:0000313" key="1">
    <source>
        <dbReference type="EMBL" id="KAH3833026.1"/>
    </source>
</evidence>
<proteinExistence type="predicted"/>
<comment type="caution">
    <text evidence="1">The sequence shown here is derived from an EMBL/GenBank/DDBJ whole genome shotgun (WGS) entry which is preliminary data.</text>
</comment>
<evidence type="ECO:0000313" key="2">
    <source>
        <dbReference type="Proteomes" id="UP000828390"/>
    </source>
</evidence>
<dbReference type="EMBL" id="JAIWYP010000004">
    <property type="protein sequence ID" value="KAH3833026.1"/>
    <property type="molecule type" value="Genomic_DNA"/>
</dbReference>
<sequence>MKGDISLGVDEIPYELIKHIGAATTAAMTGLCQEISIISQPSKFMPILILIGFQCKTRNFWRRSMLNSEHRGKQWKKSSTSGPSLRNTCNTNMSLSTTSSTLRKLSTVCGMIV</sequence>
<protein>
    <submittedName>
        <fullName evidence="1">Uncharacterized protein</fullName>
    </submittedName>
</protein>
<name>A0A9D4QIN0_DREPO</name>
<reference evidence="1" key="2">
    <citation type="submission" date="2020-11" db="EMBL/GenBank/DDBJ databases">
        <authorList>
            <person name="McCartney M.A."/>
            <person name="Auch B."/>
            <person name="Kono T."/>
            <person name="Mallez S."/>
            <person name="Becker A."/>
            <person name="Gohl D.M."/>
            <person name="Silverstein K.A.T."/>
            <person name="Koren S."/>
            <person name="Bechman K.B."/>
            <person name="Herman A."/>
            <person name="Abrahante J.E."/>
            <person name="Garbe J."/>
        </authorList>
    </citation>
    <scope>NUCLEOTIDE SEQUENCE</scope>
    <source>
        <strain evidence="1">Duluth1</strain>
        <tissue evidence="1">Whole animal</tissue>
    </source>
</reference>
<reference evidence="1" key="1">
    <citation type="journal article" date="2019" name="bioRxiv">
        <title>The Genome of the Zebra Mussel, Dreissena polymorpha: A Resource for Invasive Species Research.</title>
        <authorList>
            <person name="McCartney M.A."/>
            <person name="Auch B."/>
            <person name="Kono T."/>
            <person name="Mallez S."/>
            <person name="Zhang Y."/>
            <person name="Obille A."/>
            <person name="Becker A."/>
            <person name="Abrahante J.E."/>
            <person name="Garbe J."/>
            <person name="Badalamenti J.P."/>
            <person name="Herman A."/>
            <person name="Mangelson H."/>
            <person name="Liachko I."/>
            <person name="Sullivan S."/>
            <person name="Sone E.D."/>
            <person name="Koren S."/>
            <person name="Silverstein K.A.T."/>
            <person name="Beckman K.B."/>
            <person name="Gohl D.M."/>
        </authorList>
    </citation>
    <scope>NUCLEOTIDE SEQUENCE</scope>
    <source>
        <strain evidence="1">Duluth1</strain>
        <tissue evidence="1">Whole animal</tissue>
    </source>
</reference>
<gene>
    <name evidence="1" type="ORF">DPMN_106328</name>
</gene>
<accession>A0A9D4QIN0</accession>